<dbReference type="EMBL" id="MT141833">
    <property type="protein sequence ID" value="QJA70932.1"/>
    <property type="molecule type" value="Genomic_DNA"/>
</dbReference>
<protein>
    <submittedName>
        <fullName evidence="1">Uncharacterized protein</fullName>
    </submittedName>
</protein>
<name>A0A6M3JPG6_9ZZZZ</name>
<proteinExistence type="predicted"/>
<reference evidence="1" key="1">
    <citation type="submission" date="2020-03" db="EMBL/GenBank/DDBJ databases">
        <title>The deep terrestrial virosphere.</title>
        <authorList>
            <person name="Holmfeldt K."/>
            <person name="Nilsson E."/>
            <person name="Simone D."/>
            <person name="Lopez-Fernandez M."/>
            <person name="Wu X."/>
            <person name="de Brujin I."/>
            <person name="Lundin D."/>
            <person name="Andersson A."/>
            <person name="Bertilsson S."/>
            <person name="Dopson M."/>
        </authorList>
    </citation>
    <scope>NUCLEOTIDE SEQUENCE</scope>
    <source>
        <strain evidence="1">MM415A03462</strain>
    </source>
</reference>
<sequence>MTDHNHMIKDEPEKIFTSDDSRKLFDIISRVGAGYTHDALFALGRRLKELESRVDGMEKRIA</sequence>
<accession>A0A6M3JPG6</accession>
<dbReference type="AlphaFoldDB" id="A0A6M3JPG6"/>
<evidence type="ECO:0000313" key="1">
    <source>
        <dbReference type="EMBL" id="QJA70932.1"/>
    </source>
</evidence>
<gene>
    <name evidence="1" type="ORF">MM415A03462_0003</name>
</gene>
<organism evidence="1">
    <name type="scientific">viral metagenome</name>
    <dbReference type="NCBI Taxonomy" id="1070528"/>
    <lineage>
        <taxon>unclassified sequences</taxon>
        <taxon>metagenomes</taxon>
        <taxon>organismal metagenomes</taxon>
    </lineage>
</organism>